<evidence type="ECO:0000313" key="3">
    <source>
        <dbReference type="Proteomes" id="UP000224877"/>
    </source>
</evidence>
<feature type="compositionally biased region" description="Basic and acidic residues" evidence="1">
    <location>
        <begin position="178"/>
        <end position="189"/>
    </location>
</feature>
<evidence type="ECO:0000313" key="2">
    <source>
        <dbReference type="EMBL" id="BAV39350.1"/>
    </source>
</evidence>
<feature type="region of interest" description="Disordered" evidence="1">
    <location>
        <begin position="1"/>
        <end position="45"/>
    </location>
</feature>
<gene>
    <name evidence="2" type="ORF">BPT24_226</name>
</gene>
<organism evidence="2 3">
    <name type="scientific">Tenacibaculum phage pT24</name>
    <dbReference type="NCBI Taxonomy" id="1880590"/>
    <lineage>
        <taxon>Viruses</taxon>
        <taxon>Duplodnaviria</taxon>
        <taxon>Heunggongvirae</taxon>
        <taxon>Uroviricota</taxon>
        <taxon>Caudoviricetes</taxon>
        <taxon>Kungbxnavirus</taxon>
        <taxon>Kungbxnavirus pT24</taxon>
    </lineage>
</organism>
<dbReference type="EMBL" id="LC168164">
    <property type="protein sequence ID" value="BAV39350.1"/>
    <property type="molecule type" value="Genomic_DNA"/>
</dbReference>
<protein>
    <submittedName>
        <fullName evidence="2">Uncharacterized protein</fullName>
    </submittedName>
</protein>
<dbReference type="Proteomes" id="UP000224877">
    <property type="component" value="Segment"/>
</dbReference>
<keyword evidence="3" id="KW-1185">Reference proteome</keyword>
<reference evidence="2 3" key="1">
    <citation type="submission" date="2016-07" db="EMBL/GenBank/DDBJ databases">
        <title>Characterization of three bacteriophages infecting bacteria isolated from shrimp culture pond water.</title>
        <authorList>
            <person name="Khoa H.V."/>
        </authorList>
    </citation>
    <scope>NUCLEOTIDE SEQUENCE [LARGE SCALE GENOMIC DNA]</scope>
</reference>
<proteinExistence type="predicted"/>
<feature type="compositionally biased region" description="Low complexity" evidence="1">
    <location>
        <begin position="1"/>
        <end position="17"/>
    </location>
</feature>
<evidence type="ECO:0000256" key="1">
    <source>
        <dbReference type="SAM" id="MobiDB-lite"/>
    </source>
</evidence>
<name>A0A1B4XX17_9CAUD</name>
<accession>A0A1B4XX17</accession>
<feature type="region of interest" description="Disordered" evidence="1">
    <location>
        <begin position="178"/>
        <end position="204"/>
    </location>
</feature>
<sequence>MIEQIELQEQPPLQEQPHIVIQPIPDDSDIPSGEPPIKAPTPRKVPLSVTPTIKLRGKDVAIDKIDLGGVFRNPLDNKEITKKGKKAIDDALELETKKVQHIVDIAENIALNISPKEGETVNEDTLDTVLSEIASQGQYDDLLAVKRLFAISFSSYNKGLSERTKNRFGLSNDLKVIEPFDPFDKKDSKDDEDQTPIEEHHNNN</sequence>